<dbReference type="Gramene" id="Kaladp0042s0209.1.v1.1">
    <property type="protein sequence ID" value="Kaladp0042s0209.1.v1.1.CDS.1"/>
    <property type="gene ID" value="Kaladp0042s0209.v1.1"/>
</dbReference>
<protein>
    <submittedName>
        <fullName evidence="1">Uncharacterized protein</fullName>
    </submittedName>
</protein>
<dbReference type="AlphaFoldDB" id="A0A7N0TQJ1"/>
<evidence type="ECO:0000313" key="1">
    <source>
        <dbReference type="EnsemblPlants" id="Kaladp0042s0209.1.v1.1.CDS.1"/>
    </source>
</evidence>
<reference evidence="1" key="1">
    <citation type="submission" date="2021-01" db="UniProtKB">
        <authorList>
            <consortium name="EnsemblPlants"/>
        </authorList>
    </citation>
    <scope>IDENTIFICATION</scope>
</reference>
<accession>A0A7N0TQJ1</accession>
<keyword evidence="2" id="KW-1185">Reference proteome</keyword>
<evidence type="ECO:0000313" key="2">
    <source>
        <dbReference type="Proteomes" id="UP000594263"/>
    </source>
</evidence>
<name>A0A7N0TQJ1_KALFE</name>
<dbReference type="Proteomes" id="UP000594263">
    <property type="component" value="Unplaced"/>
</dbReference>
<sequence>MRRLPSCCNSTSCPVHEESLPRGSAKAALIRMRACLSSSTQPTWVMGGGFESSSVEPPQIEKNVSRESRVMWKQRSSLRCRVVMMIFLNRNAVNNGELRGRRV</sequence>
<dbReference type="EnsemblPlants" id="Kaladp0042s0209.1.v1.1">
    <property type="protein sequence ID" value="Kaladp0042s0209.1.v1.1.CDS.1"/>
    <property type="gene ID" value="Kaladp0042s0209.v1.1"/>
</dbReference>
<proteinExistence type="predicted"/>
<organism evidence="1 2">
    <name type="scientific">Kalanchoe fedtschenkoi</name>
    <name type="common">Lavender scallops</name>
    <name type="synonym">South American air plant</name>
    <dbReference type="NCBI Taxonomy" id="63787"/>
    <lineage>
        <taxon>Eukaryota</taxon>
        <taxon>Viridiplantae</taxon>
        <taxon>Streptophyta</taxon>
        <taxon>Embryophyta</taxon>
        <taxon>Tracheophyta</taxon>
        <taxon>Spermatophyta</taxon>
        <taxon>Magnoliopsida</taxon>
        <taxon>eudicotyledons</taxon>
        <taxon>Gunneridae</taxon>
        <taxon>Pentapetalae</taxon>
        <taxon>Saxifragales</taxon>
        <taxon>Crassulaceae</taxon>
        <taxon>Kalanchoe</taxon>
    </lineage>
</organism>